<evidence type="ECO:0000256" key="1">
    <source>
        <dbReference type="ARBA" id="ARBA00023125"/>
    </source>
</evidence>
<dbReference type="InterPro" id="IPR011256">
    <property type="entry name" value="Reg_factor_effector_dom_sf"/>
</dbReference>
<dbReference type="SUPFAM" id="SSF46955">
    <property type="entry name" value="Putative DNA-binding domain"/>
    <property type="match status" value="1"/>
</dbReference>
<dbReference type="Gene3D" id="3.20.80.10">
    <property type="entry name" value="Regulatory factor, effector binding domain"/>
    <property type="match status" value="1"/>
</dbReference>
<dbReference type="PANTHER" id="PTHR30204">
    <property type="entry name" value="REDOX-CYCLING DRUG-SENSING TRANSCRIPTIONAL ACTIVATOR SOXR"/>
    <property type="match status" value="1"/>
</dbReference>
<dbReference type="SMART" id="SM00871">
    <property type="entry name" value="AraC_E_bind"/>
    <property type="match status" value="1"/>
</dbReference>
<gene>
    <name evidence="3" type="ORF">UXQ13_11360</name>
</gene>
<dbReference type="RefSeq" id="WP_336392304.1">
    <property type="nucleotide sequence ID" value="NZ_JBAPLV010000011.1"/>
</dbReference>
<sequence>MLSIGEFATLTHLSVRTLRRYHDGGLLEPARVDPATGYRSYSPDQIPTAQVIHQLRALDLPLDDVRAVLQTADPGARAALVAGHLQRLEDQLARTRAAVVSLQRLLDPGPVDVELRSVPATPVAAVEAVVGLDDVLTWYSGAMAELHAVVPAPAGPPGGSYDDALFTAGRGAVLVHLPTGAAPTSGRVHPVVLPAVELAVRTHVGDHDAIDVTYGELGRWVADHALAVAGPVRETYLVGPRDTPDSSAWRTEIGWPVFSLSSSAGPGATAG</sequence>
<organism evidence="3 4">
    <name type="scientific">Klenkia terrae</name>
    <dbReference type="NCBI Taxonomy" id="1052259"/>
    <lineage>
        <taxon>Bacteria</taxon>
        <taxon>Bacillati</taxon>
        <taxon>Actinomycetota</taxon>
        <taxon>Actinomycetes</taxon>
        <taxon>Geodermatophilales</taxon>
        <taxon>Geodermatophilaceae</taxon>
        <taxon>Klenkia</taxon>
    </lineage>
</organism>
<evidence type="ECO:0000313" key="4">
    <source>
        <dbReference type="Proteomes" id="UP001373496"/>
    </source>
</evidence>
<dbReference type="PANTHER" id="PTHR30204:SF97">
    <property type="entry name" value="MERR FAMILY REGULATORY PROTEIN"/>
    <property type="match status" value="1"/>
</dbReference>
<dbReference type="InterPro" id="IPR009061">
    <property type="entry name" value="DNA-bd_dom_put_sf"/>
</dbReference>
<dbReference type="EMBL" id="JBAPLV010000011">
    <property type="protein sequence ID" value="MEI4279062.1"/>
    <property type="molecule type" value="Genomic_DNA"/>
</dbReference>
<dbReference type="InterPro" id="IPR029442">
    <property type="entry name" value="GyrI-like"/>
</dbReference>
<dbReference type="InterPro" id="IPR010499">
    <property type="entry name" value="AraC_E-bd"/>
</dbReference>
<feature type="domain" description="HTH merR-type" evidence="2">
    <location>
        <begin position="1"/>
        <end position="71"/>
    </location>
</feature>
<keyword evidence="4" id="KW-1185">Reference proteome</keyword>
<name>A0ABU8E5Z8_9ACTN</name>
<dbReference type="Pfam" id="PF13411">
    <property type="entry name" value="MerR_1"/>
    <property type="match status" value="1"/>
</dbReference>
<keyword evidence="1" id="KW-0238">DNA-binding</keyword>
<evidence type="ECO:0000259" key="2">
    <source>
        <dbReference type="PROSITE" id="PS50937"/>
    </source>
</evidence>
<evidence type="ECO:0000313" key="3">
    <source>
        <dbReference type="EMBL" id="MEI4279062.1"/>
    </source>
</evidence>
<dbReference type="InterPro" id="IPR000551">
    <property type="entry name" value="MerR-type_HTH_dom"/>
</dbReference>
<dbReference type="PROSITE" id="PS50937">
    <property type="entry name" value="HTH_MERR_2"/>
    <property type="match status" value="1"/>
</dbReference>
<dbReference type="Pfam" id="PF06445">
    <property type="entry name" value="GyrI-like"/>
    <property type="match status" value="1"/>
</dbReference>
<accession>A0ABU8E5Z8</accession>
<dbReference type="SUPFAM" id="SSF55136">
    <property type="entry name" value="Probable bacterial effector-binding domain"/>
    <property type="match status" value="1"/>
</dbReference>
<dbReference type="CDD" id="cd01107">
    <property type="entry name" value="HTH_BmrR"/>
    <property type="match status" value="1"/>
</dbReference>
<protein>
    <submittedName>
        <fullName evidence="3">MerR family transcriptional regulator</fullName>
    </submittedName>
</protein>
<dbReference type="Gene3D" id="1.10.1660.10">
    <property type="match status" value="1"/>
</dbReference>
<proteinExistence type="predicted"/>
<dbReference type="SMART" id="SM00422">
    <property type="entry name" value="HTH_MERR"/>
    <property type="match status" value="1"/>
</dbReference>
<dbReference type="Proteomes" id="UP001373496">
    <property type="component" value="Unassembled WGS sequence"/>
</dbReference>
<comment type="caution">
    <text evidence="3">The sequence shown here is derived from an EMBL/GenBank/DDBJ whole genome shotgun (WGS) entry which is preliminary data.</text>
</comment>
<reference evidence="3 4" key="1">
    <citation type="submission" date="2024-03" db="EMBL/GenBank/DDBJ databases">
        <title>Draft genome sequence of Klenkia terrae.</title>
        <authorList>
            <person name="Duangmal K."/>
            <person name="Chantavorakit T."/>
        </authorList>
    </citation>
    <scope>NUCLEOTIDE SEQUENCE [LARGE SCALE GENOMIC DNA]</scope>
    <source>
        <strain evidence="3 4">JCM 17786</strain>
    </source>
</reference>
<dbReference type="InterPro" id="IPR047057">
    <property type="entry name" value="MerR_fam"/>
</dbReference>